<dbReference type="AlphaFoldDB" id="A0A0C4E7P8"/>
<gene>
    <name evidence="2" type="ORF">MAPG_08567</name>
</gene>
<dbReference type="Proteomes" id="UP000011715">
    <property type="component" value="Unassembled WGS sequence"/>
</dbReference>
<evidence type="ECO:0000313" key="4">
    <source>
        <dbReference type="Proteomes" id="UP000011715"/>
    </source>
</evidence>
<feature type="compositionally biased region" description="Low complexity" evidence="1">
    <location>
        <begin position="128"/>
        <end position="138"/>
    </location>
</feature>
<dbReference type="VEuPathDB" id="FungiDB:MAPG_08567"/>
<protein>
    <submittedName>
        <fullName evidence="2 3">Uncharacterized protein</fullName>
    </submittedName>
</protein>
<reference evidence="4" key="1">
    <citation type="submission" date="2010-05" db="EMBL/GenBank/DDBJ databases">
        <title>The genome sequence of Magnaporthe poae strain ATCC 64411.</title>
        <authorList>
            <person name="Ma L.-J."/>
            <person name="Dead R."/>
            <person name="Young S."/>
            <person name="Zeng Q."/>
            <person name="Koehrsen M."/>
            <person name="Alvarado L."/>
            <person name="Berlin A."/>
            <person name="Chapman S.B."/>
            <person name="Chen Z."/>
            <person name="Freedman E."/>
            <person name="Gellesch M."/>
            <person name="Goldberg J."/>
            <person name="Griggs A."/>
            <person name="Gujja S."/>
            <person name="Heilman E.R."/>
            <person name="Heiman D."/>
            <person name="Hepburn T."/>
            <person name="Howarth C."/>
            <person name="Jen D."/>
            <person name="Larson L."/>
            <person name="Mehta T."/>
            <person name="Neiman D."/>
            <person name="Pearson M."/>
            <person name="Roberts A."/>
            <person name="Saif S."/>
            <person name="Shea T."/>
            <person name="Shenoy N."/>
            <person name="Sisk P."/>
            <person name="Stolte C."/>
            <person name="Sykes S."/>
            <person name="Walk T."/>
            <person name="White J."/>
            <person name="Yandava C."/>
            <person name="Haas B."/>
            <person name="Nusbaum C."/>
            <person name="Birren B."/>
        </authorList>
    </citation>
    <scope>NUCLEOTIDE SEQUENCE [LARGE SCALE GENOMIC DNA]</scope>
    <source>
        <strain evidence="4">ATCC 64411 / 73-15</strain>
    </source>
</reference>
<name>A0A0C4E7P8_MAGP6</name>
<reference evidence="2" key="2">
    <citation type="submission" date="2010-05" db="EMBL/GenBank/DDBJ databases">
        <title>The Genome Sequence of Magnaporthe poae strain ATCC 64411.</title>
        <authorList>
            <consortium name="The Broad Institute Genome Sequencing Platform"/>
            <consortium name="Broad Institute Genome Sequencing Center for Infectious Disease"/>
            <person name="Ma L.-J."/>
            <person name="Dead R."/>
            <person name="Young S."/>
            <person name="Zeng Q."/>
            <person name="Koehrsen M."/>
            <person name="Alvarado L."/>
            <person name="Berlin A."/>
            <person name="Chapman S.B."/>
            <person name="Chen Z."/>
            <person name="Freedman E."/>
            <person name="Gellesch M."/>
            <person name="Goldberg J."/>
            <person name="Griggs A."/>
            <person name="Gujja S."/>
            <person name="Heilman E.R."/>
            <person name="Heiman D."/>
            <person name="Hepburn T."/>
            <person name="Howarth C."/>
            <person name="Jen D."/>
            <person name="Larson L."/>
            <person name="Mehta T."/>
            <person name="Neiman D."/>
            <person name="Pearson M."/>
            <person name="Roberts A."/>
            <person name="Saif S."/>
            <person name="Shea T."/>
            <person name="Shenoy N."/>
            <person name="Sisk P."/>
            <person name="Stolte C."/>
            <person name="Sykes S."/>
            <person name="Walk T."/>
            <person name="White J."/>
            <person name="Yandava C."/>
            <person name="Haas B."/>
            <person name="Nusbaum C."/>
            <person name="Birren B."/>
        </authorList>
    </citation>
    <scope>NUCLEOTIDE SEQUENCE</scope>
    <source>
        <strain evidence="2">ATCC 64411</strain>
    </source>
</reference>
<feature type="region of interest" description="Disordered" evidence="1">
    <location>
        <begin position="128"/>
        <end position="148"/>
    </location>
</feature>
<sequence>MYLSACRDHPLPTAHVPVRCSGLNFCPTMPLLALTCAHRSHHRGQVDGYKNWPWCRHVLIRGASPEFPHRKQTTQTQPANMGLTQDFSVSTIGFFPAPETTRSLPQFTTMVVSSTQYATPMGRGAYDTTGVSTVTSTGCPKPPAPKPR</sequence>
<dbReference type="EnsemblFungi" id="MAPG_08567T0">
    <property type="protein sequence ID" value="MAPG_08567T0"/>
    <property type="gene ID" value="MAPG_08567"/>
</dbReference>
<evidence type="ECO:0000256" key="1">
    <source>
        <dbReference type="SAM" id="MobiDB-lite"/>
    </source>
</evidence>
<reference evidence="2" key="3">
    <citation type="submission" date="2011-03" db="EMBL/GenBank/DDBJ databases">
        <title>Annotation of Magnaporthe poae ATCC 64411.</title>
        <authorList>
            <person name="Ma L.-J."/>
            <person name="Dead R."/>
            <person name="Young S.K."/>
            <person name="Zeng Q."/>
            <person name="Gargeya S."/>
            <person name="Fitzgerald M."/>
            <person name="Haas B."/>
            <person name="Abouelleil A."/>
            <person name="Alvarado L."/>
            <person name="Arachchi H.M."/>
            <person name="Berlin A."/>
            <person name="Brown A."/>
            <person name="Chapman S.B."/>
            <person name="Chen Z."/>
            <person name="Dunbar C."/>
            <person name="Freedman E."/>
            <person name="Gearin G."/>
            <person name="Gellesch M."/>
            <person name="Goldberg J."/>
            <person name="Griggs A."/>
            <person name="Gujja S."/>
            <person name="Heiman D."/>
            <person name="Howarth C."/>
            <person name="Larson L."/>
            <person name="Lui A."/>
            <person name="MacDonald P.J.P."/>
            <person name="Mehta T."/>
            <person name="Montmayeur A."/>
            <person name="Murphy C."/>
            <person name="Neiman D."/>
            <person name="Pearson M."/>
            <person name="Priest M."/>
            <person name="Roberts A."/>
            <person name="Saif S."/>
            <person name="Shea T."/>
            <person name="Shenoy N."/>
            <person name="Sisk P."/>
            <person name="Stolte C."/>
            <person name="Sykes S."/>
            <person name="Yandava C."/>
            <person name="Wortman J."/>
            <person name="Nusbaum C."/>
            <person name="Birren B."/>
        </authorList>
    </citation>
    <scope>NUCLEOTIDE SEQUENCE</scope>
    <source>
        <strain evidence="2">ATCC 64411</strain>
    </source>
</reference>
<dbReference type="EMBL" id="ADBL01002070">
    <property type="status" value="NOT_ANNOTATED_CDS"/>
    <property type="molecule type" value="Genomic_DNA"/>
</dbReference>
<accession>A0A0C4E7P8</accession>
<evidence type="ECO:0000313" key="3">
    <source>
        <dbReference type="EnsemblFungi" id="MAPG_08567T0"/>
    </source>
</evidence>
<reference evidence="3" key="5">
    <citation type="submission" date="2015-06" db="UniProtKB">
        <authorList>
            <consortium name="EnsemblFungi"/>
        </authorList>
    </citation>
    <scope>IDENTIFICATION</scope>
    <source>
        <strain evidence="3">ATCC 64411</strain>
    </source>
</reference>
<evidence type="ECO:0000313" key="2">
    <source>
        <dbReference type="EMBL" id="KLU89596.1"/>
    </source>
</evidence>
<proteinExistence type="predicted"/>
<dbReference type="EMBL" id="GL876973">
    <property type="protein sequence ID" value="KLU89596.1"/>
    <property type="molecule type" value="Genomic_DNA"/>
</dbReference>
<reference evidence="3" key="4">
    <citation type="journal article" date="2015" name="G3 (Bethesda)">
        <title>Genome sequences of three phytopathogenic species of the Magnaporthaceae family of fungi.</title>
        <authorList>
            <person name="Okagaki L.H."/>
            <person name="Nunes C.C."/>
            <person name="Sailsbery J."/>
            <person name="Clay B."/>
            <person name="Brown D."/>
            <person name="John T."/>
            <person name="Oh Y."/>
            <person name="Young N."/>
            <person name="Fitzgerald M."/>
            <person name="Haas B.J."/>
            <person name="Zeng Q."/>
            <person name="Young S."/>
            <person name="Adiconis X."/>
            <person name="Fan L."/>
            <person name="Levin J.Z."/>
            <person name="Mitchell T.K."/>
            <person name="Okubara P.A."/>
            <person name="Farman M.L."/>
            <person name="Kohn L.M."/>
            <person name="Birren B."/>
            <person name="Ma L.-J."/>
            <person name="Dean R.A."/>
        </authorList>
    </citation>
    <scope>NUCLEOTIDE SEQUENCE</scope>
    <source>
        <strain evidence="3">ATCC 64411 / 73-15</strain>
    </source>
</reference>
<keyword evidence="4" id="KW-1185">Reference proteome</keyword>
<organism evidence="3 4">
    <name type="scientific">Magnaporthiopsis poae (strain ATCC 64411 / 73-15)</name>
    <name type="common">Kentucky bluegrass fungus</name>
    <name type="synonym">Magnaporthe poae</name>
    <dbReference type="NCBI Taxonomy" id="644358"/>
    <lineage>
        <taxon>Eukaryota</taxon>
        <taxon>Fungi</taxon>
        <taxon>Dikarya</taxon>
        <taxon>Ascomycota</taxon>
        <taxon>Pezizomycotina</taxon>
        <taxon>Sordariomycetes</taxon>
        <taxon>Sordariomycetidae</taxon>
        <taxon>Magnaporthales</taxon>
        <taxon>Magnaporthaceae</taxon>
        <taxon>Magnaporthiopsis</taxon>
    </lineage>
</organism>